<proteinExistence type="predicted"/>
<reference evidence="3" key="1">
    <citation type="journal article" date="2017" name="Nat. Commun.">
        <title>The asparagus genome sheds light on the origin and evolution of a young Y chromosome.</title>
        <authorList>
            <person name="Harkess A."/>
            <person name="Zhou J."/>
            <person name="Xu C."/>
            <person name="Bowers J.E."/>
            <person name="Van der Hulst R."/>
            <person name="Ayyampalayam S."/>
            <person name="Mercati F."/>
            <person name="Riccardi P."/>
            <person name="McKain M.R."/>
            <person name="Kakrana A."/>
            <person name="Tang H."/>
            <person name="Ray J."/>
            <person name="Groenendijk J."/>
            <person name="Arikit S."/>
            <person name="Mathioni S.M."/>
            <person name="Nakano M."/>
            <person name="Shan H."/>
            <person name="Telgmann-Rauber A."/>
            <person name="Kanno A."/>
            <person name="Yue Z."/>
            <person name="Chen H."/>
            <person name="Li W."/>
            <person name="Chen Y."/>
            <person name="Xu X."/>
            <person name="Zhang Y."/>
            <person name="Luo S."/>
            <person name="Chen H."/>
            <person name="Gao J."/>
            <person name="Mao Z."/>
            <person name="Pires J.C."/>
            <person name="Luo M."/>
            <person name="Kudrna D."/>
            <person name="Wing R.A."/>
            <person name="Meyers B.C."/>
            <person name="Yi K."/>
            <person name="Kong H."/>
            <person name="Lavrijsen P."/>
            <person name="Sunseri F."/>
            <person name="Falavigna A."/>
            <person name="Ye Y."/>
            <person name="Leebens-Mack J.H."/>
            <person name="Chen G."/>
        </authorList>
    </citation>
    <scope>NUCLEOTIDE SEQUENCE [LARGE SCALE GENOMIC DNA]</scope>
    <source>
        <strain evidence="3">cv. DH0086</strain>
    </source>
</reference>
<name>A0A5P1E6L3_ASPOF</name>
<sequence>MFLPCFKQDTEDPQRRYRLVLRSETGPIDVYLVSKFEETIEQISGVETSENILPVSNPSFPQSEMMAVRTVEESRGKETEFQGVEMSHASPNFLQESIAGMMKIVPSEVDTDADYWLLSDADISISDMWKTVPDAHWDVEPGLNAEDFLASSPQTPTAGVLKSPSVTHTPRSRMVK</sequence>
<dbReference type="InterPro" id="IPR015633">
    <property type="entry name" value="E2F"/>
</dbReference>
<dbReference type="OMA" id="QGVEMSH"/>
<dbReference type="EMBL" id="CM007390">
    <property type="protein sequence ID" value="ONK57127.1"/>
    <property type="molecule type" value="Genomic_DNA"/>
</dbReference>
<protein>
    <recommendedName>
        <fullName evidence="4">E2F transcription factor CC-MB domain-containing protein</fullName>
    </recommendedName>
</protein>
<feature type="region of interest" description="Disordered" evidence="1">
    <location>
        <begin position="151"/>
        <end position="176"/>
    </location>
</feature>
<organism evidence="2 3">
    <name type="scientific">Asparagus officinalis</name>
    <name type="common">Garden asparagus</name>
    <dbReference type="NCBI Taxonomy" id="4686"/>
    <lineage>
        <taxon>Eukaryota</taxon>
        <taxon>Viridiplantae</taxon>
        <taxon>Streptophyta</taxon>
        <taxon>Embryophyta</taxon>
        <taxon>Tracheophyta</taxon>
        <taxon>Spermatophyta</taxon>
        <taxon>Magnoliopsida</taxon>
        <taxon>Liliopsida</taxon>
        <taxon>Asparagales</taxon>
        <taxon>Asparagaceae</taxon>
        <taxon>Asparagoideae</taxon>
        <taxon>Asparagus</taxon>
    </lineage>
</organism>
<dbReference type="PANTHER" id="PTHR12081">
    <property type="entry name" value="TRANSCRIPTION FACTOR E2F"/>
    <property type="match status" value="1"/>
</dbReference>
<dbReference type="PANTHER" id="PTHR12081:SF18">
    <property type="entry name" value="TRANSCRIPTION FACTOR E2F2-RELATED"/>
    <property type="match status" value="1"/>
</dbReference>
<evidence type="ECO:0008006" key="4">
    <source>
        <dbReference type="Google" id="ProtNLM"/>
    </source>
</evidence>
<accession>A0A5P1E6L3</accession>
<dbReference type="Proteomes" id="UP000243459">
    <property type="component" value="Chromosome 10"/>
</dbReference>
<dbReference type="Gramene" id="ONK57127">
    <property type="protein sequence ID" value="ONK57127"/>
    <property type="gene ID" value="A4U43_C10F16890"/>
</dbReference>
<dbReference type="GO" id="GO:0000981">
    <property type="term" value="F:DNA-binding transcription factor activity, RNA polymerase II-specific"/>
    <property type="evidence" value="ECO:0007669"/>
    <property type="project" value="TreeGrafter"/>
</dbReference>
<keyword evidence="3" id="KW-1185">Reference proteome</keyword>
<evidence type="ECO:0000313" key="2">
    <source>
        <dbReference type="EMBL" id="ONK57127.1"/>
    </source>
</evidence>
<dbReference type="GO" id="GO:0000978">
    <property type="term" value="F:RNA polymerase II cis-regulatory region sequence-specific DNA binding"/>
    <property type="evidence" value="ECO:0007669"/>
    <property type="project" value="InterPro"/>
</dbReference>
<dbReference type="GO" id="GO:0090575">
    <property type="term" value="C:RNA polymerase II transcription regulator complex"/>
    <property type="evidence" value="ECO:0007669"/>
    <property type="project" value="TreeGrafter"/>
</dbReference>
<gene>
    <name evidence="2" type="ORF">A4U43_C10F16890</name>
</gene>
<dbReference type="AlphaFoldDB" id="A0A5P1E6L3"/>
<evidence type="ECO:0000256" key="1">
    <source>
        <dbReference type="SAM" id="MobiDB-lite"/>
    </source>
</evidence>
<evidence type="ECO:0000313" key="3">
    <source>
        <dbReference type="Proteomes" id="UP000243459"/>
    </source>
</evidence>